<accession>A0A1U7Q0A7</accession>
<dbReference type="STRING" id="1121284.SAMN05660493_03299"/>
<sequence length="59" mass="6979">MENGYEILWTDLALEELDETVKYLEREFSQNEIDNLGNEIERIISIISHNQSFSLFLTN</sequence>
<dbReference type="Proteomes" id="UP000187261">
    <property type="component" value="Unassembled WGS sequence"/>
</dbReference>
<name>A0A1U7Q0A7_9FLAO</name>
<organism evidence="1 2">
    <name type="scientific">Epilithonimonas bovis DSM 19482</name>
    <dbReference type="NCBI Taxonomy" id="1121284"/>
    <lineage>
        <taxon>Bacteria</taxon>
        <taxon>Pseudomonadati</taxon>
        <taxon>Bacteroidota</taxon>
        <taxon>Flavobacteriia</taxon>
        <taxon>Flavobacteriales</taxon>
        <taxon>Weeksellaceae</taxon>
        <taxon>Chryseobacterium group</taxon>
        <taxon>Epilithonimonas</taxon>
    </lineage>
</organism>
<protein>
    <recommendedName>
        <fullName evidence="3">ParE toxin of type II toxin-antitoxin system, parDE</fullName>
    </recommendedName>
</protein>
<dbReference type="EMBL" id="FTPU01000075">
    <property type="protein sequence ID" value="SIT98897.1"/>
    <property type="molecule type" value="Genomic_DNA"/>
</dbReference>
<keyword evidence="2" id="KW-1185">Reference proteome</keyword>
<proteinExistence type="predicted"/>
<gene>
    <name evidence="1" type="ORF">SAMN05660493_03299</name>
</gene>
<reference evidence="2" key="1">
    <citation type="submission" date="2016-10" db="EMBL/GenBank/DDBJ databases">
        <authorList>
            <person name="Varghese N."/>
            <person name="Submissions S."/>
        </authorList>
    </citation>
    <scope>NUCLEOTIDE SEQUENCE [LARGE SCALE GENOMIC DNA]</scope>
    <source>
        <strain evidence="2">DSM 19482</strain>
    </source>
</reference>
<evidence type="ECO:0008006" key="3">
    <source>
        <dbReference type="Google" id="ProtNLM"/>
    </source>
</evidence>
<dbReference type="AlphaFoldDB" id="A0A1U7Q0A7"/>
<evidence type="ECO:0000313" key="2">
    <source>
        <dbReference type="Proteomes" id="UP000187261"/>
    </source>
</evidence>
<evidence type="ECO:0000313" key="1">
    <source>
        <dbReference type="EMBL" id="SIT98897.1"/>
    </source>
</evidence>